<gene>
    <name evidence="1" type="primary">Acey_s0322.g2452</name>
    <name evidence="1" type="ORF">Y032_0322g2452</name>
</gene>
<protein>
    <submittedName>
        <fullName evidence="1">Uncharacterized protein</fullName>
    </submittedName>
</protein>
<evidence type="ECO:0000313" key="1">
    <source>
        <dbReference type="EMBL" id="EYB84166.1"/>
    </source>
</evidence>
<organism evidence="1 2">
    <name type="scientific">Ancylostoma ceylanicum</name>
    <dbReference type="NCBI Taxonomy" id="53326"/>
    <lineage>
        <taxon>Eukaryota</taxon>
        <taxon>Metazoa</taxon>
        <taxon>Ecdysozoa</taxon>
        <taxon>Nematoda</taxon>
        <taxon>Chromadorea</taxon>
        <taxon>Rhabditida</taxon>
        <taxon>Rhabditina</taxon>
        <taxon>Rhabditomorpha</taxon>
        <taxon>Strongyloidea</taxon>
        <taxon>Ancylostomatidae</taxon>
        <taxon>Ancylostomatinae</taxon>
        <taxon>Ancylostoma</taxon>
    </lineage>
</organism>
<sequence>MQLESNQVLIFDKSSEKAVFVATSLACLQKMAELPALEVEVFWNGSKFYHRNGVIVNKNIHSFHSTTHPIELLH</sequence>
<dbReference type="Proteomes" id="UP000024635">
    <property type="component" value="Unassembled WGS sequence"/>
</dbReference>
<dbReference type="AlphaFoldDB" id="A0A016S109"/>
<reference evidence="2" key="1">
    <citation type="journal article" date="2015" name="Nat. Genet.">
        <title>The genome and transcriptome of the zoonotic hookworm Ancylostoma ceylanicum identify infection-specific gene families.</title>
        <authorList>
            <person name="Schwarz E.M."/>
            <person name="Hu Y."/>
            <person name="Antoshechkin I."/>
            <person name="Miller M.M."/>
            <person name="Sternberg P.W."/>
            <person name="Aroian R.V."/>
        </authorList>
    </citation>
    <scope>NUCLEOTIDE SEQUENCE</scope>
    <source>
        <strain evidence="2">HY135</strain>
    </source>
</reference>
<evidence type="ECO:0000313" key="2">
    <source>
        <dbReference type="Proteomes" id="UP000024635"/>
    </source>
</evidence>
<keyword evidence="2" id="KW-1185">Reference proteome</keyword>
<proteinExistence type="predicted"/>
<accession>A0A016S109</accession>
<comment type="caution">
    <text evidence="1">The sequence shown here is derived from an EMBL/GenBank/DDBJ whole genome shotgun (WGS) entry which is preliminary data.</text>
</comment>
<name>A0A016S109_9BILA</name>
<dbReference type="EMBL" id="JARK01001658">
    <property type="protein sequence ID" value="EYB84166.1"/>
    <property type="molecule type" value="Genomic_DNA"/>
</dbReference>